<dbReference type="EMBL" id="JBGNUJ010000010">
    <property type="protein sequence ID" value="KAL3955824.1"/>
    <property type="molecule type" value="Genomic_DNA"/>
</dbReference>
<keyword evidence="2" id="KW-1185">Reference proteome</keyword>
<evidence type="ECO:0000313" key="1">
    <source>
        <dbReference type="EMBL" id="KAL3955824.1"/>
    </source>
</evidence>
<protein>
    <submittedName>
        <fullName evidence="1">Uncharacterized protein</fullName>
    </submittedName>
</protein>
<organism evidence="1 2">
    <name type="scientific">Purpureocillium lilacinum</name>
    <name type="common">Paecilomyces lilacinus</name>
    <dbReference type="NCBI Taxonomy" id="33203"/>
    <lineage>
        <taxon>Eukaryota</taxon>
        <taxon>Fungi</taxon>
        <taxon>Dikarya</taxon>
        <taxon>Ascomycota</taxon>
        <taxon>Pezizomycotina</taxon>
        <taxon>Sordariomycetes</taxon>
        <taxon>Hypocreomycetidae</taxon>
        <taxon>Hypocreales</taxon>
        <taxon>Ophiocordycipitaceae</taxon>
        <taxon>Purpureocillium</taxon>
    </lineage>
</organism>
<gene>
    <name evidence="1" type="ORF">ACCO45_011387</name>
</gene>
<comment type="caution">
    <text evidence="1">The sequence shown here is derived from an EMBL/GenBank/DDBJ whole genome shotgun (WGS) entry which is preliminary data.</text>
</comment>
<reference evidence="1" key="1">
    <citation type="submission" date="2024-12" db="EMBL/GenBank/DDBJ databases">
        <title>Comparative genomics and development of molecular markers within Purpureocillium lilacinum and among Purpureocillium species.</title>
        <authorList>
            <person name="Yeh Z.-Y."/>
            <person name="Ni N.-T."/>
            <person name="Lo P.-H."/>
            <person name="Mushyakhwo K."/>
            <person name="Lin C.-F."/>
            <person name="Nai Y.-S."/>
        </authorList>
    </citation>
    <scope>NUCLEOTIDE SEQUENCE</scope>
    <source>
        <strain evidence="1">NCHU-NPUST-175</strain>
    </source>
</reference>
<name>A0ACC4DIZ8_PURLI</name>
<evidence type="ECO:0000313" key="2">
    <source>
        <dbReference type="Proteomes" id="UP001638806"/>
    </source>
</evidence>
<dbReference type="Proteomes" id="UP001638806">
    <property type="component" value="Unassembled WGS sequence"/>
</dbReference>
<accession>A0ACC4DIZ8</accession>
<sequence length="120" mass="12362">MGGAADTSSTVGSRVVLSATRERGARNMDRCWGSPALEVPAWLKKLRAGSGSGRASVMWQAAIRATRATFPTVAPCGGRAASCGASHRLHGSPPPPKKWMEGSPDAPRSPLLPSRAGAAN</sequence>
<proteinExistence type="predicted"/>